<name>A0AAV3YSR5_9GAST</name>
<evidence type="ECO:0000313" key="1">
    <source>
        <dbReference type="EMBL" id="GFN85191.1"/>
    </source>
</evidence>
<accession>A0AAV3YSR5</accession>
<sequence>MHDLSTNKLIRGFQALPQSRASLAGLEPATEGSLQISRRVHYQLHASTLPGNLIGPYQLKSLHFVNIIGRPKQTPQGSQMVRITIDSREYGGLNSDQIRLYARLSFLNQPRRYIEEEDEFELASKCEIESSRSVDDSQILKGEGMKRKKYDWNLQKLTA</sequence>
<keyword evidence="2" id="KW-1185">Reference proteome</keyword>
<organism evidence="1 2">
    <name type="scientific">Plakobranchus ocellatus</name>
    <dbReference type="NCBI Taxonomy" id="259542"/>
    <lineage>
        <taxon>Eukaryota</taxon>
        <taxon>Metazoa</taxon>
        <taxon>Spiralia</taxon>
        <taxon>Lophotrochozoa</taxon>
        <taxon>Mollusca</taxon>
        <taxon>Gastropoda</taxon>
        <taxon>Heterobranchia</taxon>
        <taxon>Euthyneura</taxon>
        <taxon>Panpulmonata</taxon>
        <taxon>Sacoglossa</taxon>
        <taxon>Placobranchoidea</taxon>
        <taxon>Plakobranchidae</taxon>
        <taxon>Plakobranchus</taxon>
    </lineage>
</organism>
<dbReference type="AlphaFoldDB" id="A0AAV3YSR5"/>
<dbReference type="Proteomes" id="UP000735302">
    <property type="component" value="Unassembled WGS sequence"/>
</dbReference>
<dbReference type="EMBL" id="BLXT01001388">
    <property type="protein sequence ID" value="GFN85191.1"/>
    <property type="molecule type" value="Genomic_DNA"/>
</dbReference>
<comment type="caution">
    <text evidence="1">The sequence shown here is derived from an EMBL/GenBank/DDBJ whole genome shotgun (WGS) entry which is preliminary data.</text>
</comment>
<proteinExistence type="predicted"/>
<evidence type="ECO:0000313" key="2">
    <source>
        <dbReference type="Proteomes" id="UP000735302"/>
    </source>
</evidence>
<reference evidence="1 2" key="1">
    <citation type="journal article" date="2021" name="Elife">
        <title>Chloroplast acquisition without the gene transfer in kleptoplastic sea slugs, Plakobranchus ocellatus.</title>
        <authorList>
            <person name="Maeda T."/>
            <person name="Takahashi S."/>
            <person name="Yoshida T."/>
            <person name="Shimamura S."/>
            <person name="Takaki Y."/>
            <person name="Nagai Y."/>
            <person name="Toyoda A."/>
            <person name="Suzuki Y."/>
            <person name="Arimoto A."/>
            <person name="Ishii H."/>
            <person name="Satoh N."/>
            <person name="Nishiyama T."/>
            <person name="Hasebe M."/>
            <person name="Maruyama T."/>
            <person name="Minagawa J."/>
            <person name="Obokata J."/>
            <person name="Shigenobu S."/>
        </authorList>
    </citation>
    <scope>NUCLEOTIDE SEQUENCE [LARGE SCALE GENOMIC DNA]</scope>
</reference>
<gene>
    <name evidence="1" type="ORF">PoB_001169700</name>
</gene>
<protein>
    <submittedName>
        <fullName evidence="1">Uncharacterized protein</fullName>
    </submittedName>
</protein>